<dbReference type="Pfam" id="PF10229">
    <property type="entry name" value="MMADHC"/>
    <property type="match status" value="1"/>
</dbReference>
<name>A0AAN8IWE4_PATCE</name>
<dbReference type="PANTHER" id="PTHR13192:SF3">
    <property type="entry name" value="COBALAMIN TRAFFICKING PROTEIN CBLD"/>
    <property type="match status" value="1"/>
</dbReference>
<evidence type="ECO:0000313" key="1">
    <source>
        <dbReference type="EMBL" id="KAK6166202.1"/>
    </source>
</evidence>
<dbReference type="InterPro" id="IPR019362">
    <property type="entry name" value="MMADHC"/>
</dbReference>
<dbReference type="GO" id="GO:0009235">
    <property type="term" value="P:cobalamin metabolic process"/>
    <property type="evidence" value="ECO:0007669"/>
    <property type="project" value="InterPro"/>
</dbReference>
<proteinExistence type="predicted"/>
<protein>
    <submittedName>
        <fullName evidence="1">Uncharacterized protein</fullName>
    </submittedName>
</protein>
<keyword evidence="2" id="KW-1185">Reference proteome</keyword>
<dbReference type="AlphaFoldDB" id="A0AAN8IWE4"/>
<gene>
    <name evidence="1" type="ORF">SNE40_022956</name>
</gene>
<dbReference type="Proteomes" id="UP001347796">
    <property type="component" value="Unassembled WGS sequence"/>
</dbReference>
<comment type="caution">
    <text evidence="1">The sequence shown here is derived from an EMBL/GenBank/DDBJ whole genome shotgun (WGS) entry which is preliminary data.</text>
</comment>
<dbReference type="EMBL" id="JAZGQO010000021">
    <property type="protein sequence ID" value="KAK6166202.1"/>
    <property type="molecule type" value="Genomic_DNA"/>
</dbReference>
<organism evidence="1 2">
    <name type="scientific">Patella caerulea</name>
    <name type="common">Rayed Mediterranean limpet</name>
    <dbReference type="NCBI Taxonomy" id="87958"/>
    <lineage>
        <taxon>Eukaryota</taxon>
        <taxon>Metazoa</taxon>
        <taxon>Spiralia</taxon>
        <taxon>Lophotrochozoa</taxon>
        <taxon>Mollusca</taxon>
        <taxon>Gastropoda</taxon>
        <taxon>Patellogastropoda</taxon>
        <taxon>Patelloidea</taxon>
        <taxon>Patellidae</taxon>
        <taxon>Patella</taxon>
    </lineage>
</organism>
<evidence type="ECO:0000313" key="2">
    <source>
        <dbReference type="Proteomes" id="UP001347796"/>
    </source>
</evidence>
<sequence>MAGRILSSKGRVIAYLPNFRVAVKHFRAFSSYNEQKLSEYYRVRRTGRKTVWPDKNLGPLGPRDSRFPLPGSIGLSSGLNTAPIEEIELPIPQAVLVPSTIADHHQDISQQLLAHADVINDDGFLPESVTPTPADLLECVAQVCPKTLCKDFQELFPDRDVLNDPLTVITLSQKTENDMSGWTPAVEEEREALLETFMEGACEICTFLQQAGYWADFIDPSSGKPYMGPHTNASFLETDERYRQFGFEIDDLGCCKVIRHHVWGTHSYIGCLFTNAPLSHPVIQTMKKNNYGPIETSEAKQ</sequence>
<accession>A0AAN8IWE4</accession>
<dbReference type="GO" id="GO:0005739">
    <property type="term" value="C:mitochondrion"/>
    <property type="evidence" value="ECO:0007669"/>
    <property type="project" value="TreeGrafter"/>
</dbReference>
<reference evidence="1 2" key="1">
    <citation type="submission" date="2024-01" db="EMBL/GenBank/DDBJ databases">
        <title>The genome of the rayed Mediterranean limpet Patella caerulea (Linnaeus, 1758).</title>
        <authorList>
            <person name="Anh-Thu Weber A."/>
            <person name="Halstead-Nussloch G."/>
        </authorList>
    </citation>
    <scope>NUCLEOTIDE SEQUENCE [LARGE SCALE GENOMIC DNA]</scope>
    <source>
        <strain evidence="1">AATW-2023a</strain>
        <tissue evidence="1">Whole specimen</tissue>
    </source>
</reference>
<dbReference type="PANTHER" id="PTHR13192">
    <property type="entry name" value="MY011 PROTEIN"/>
    <property type="match status" value="1"/>
</dbReference>